<comment type="caution">
    <text evidence="9">The sequence shown here is derived from an EMBL/GenBank/DDBJ whole genome shotgun (WGS) entry which is preliminary data.</text>
</comment>
<reference evidence="9 10" key="1">
    <citation type="journal article" date="2018" name="PLoS ONE">
        <title>The draft genome of Kipferlia bialata reveals reductive genome evolution in fornicate parasites.</title>
        <authorList>
            <person name="Tanifuji G."/>
            <person name="Takabayashi S."/>
            <person name="Kume K."/>
            <person name="Takagi M."/>
            <person name="Nakayama T."/>
            <person name="Kamikawa R."/>
            <person name="Inagaki Y."/>
            <person name="Hashimoto T."/>
        </authorList>
    </citation>
    <scope>NUCLEOTIDE SEQUENCE [LARGE SCALE GENOMIC DNA]</scope>
    <source>
        <strain evidence="9">NY0173</strain>
    </source>
</reference>
<evidence type="ECO:0000256" key="6">
    <source>
        <dbReference type="ARBA" id="ARBA00023136"/>
    </source>
</evidence>
<proteinExistence type="inferred from homology"/>
<dbReference type="PANTHER" id="PTHR13505:SF7">
    <property type="entry name" value="TRANSMEMBRANE PROTEIN 208"/>
    <property type="match status" value="1"/>
</dbReference>
<feature type="region of interest" description="Disordered" evidence="7">
    <location>
        <begin position="153"/>
        <end position="172"/>
    </location>
</feature>
<sequence length="172" mass="19771">MAGASAKKLLESNSALLRFLSIYSGVCTGIYVVLTLLLRRDDLKLVSRCVVLGIHLFLVRALYRFLNKICRPEYDQRGRLVNVPCDLKTTKVTSPAVDCILLCMFAFCLSPISTWFFLLDLLIPLYGIYYLVNTVLPMLKGVRERNKPQEVDEALEAKRERRRQRRRKSVSI</sequence>
<accession>A0A9K3CNK0</accession>
<gene>
    <name evidence="9" type="ORF">KIPB_001299</name>
</gene>
<name>A0A9K3CNK0_9EUKA</name>
<evidence type="ECO:0000256" key="1">
    <source>
        <dbReference type="ARBA" id="ARBA00004477"/>
    </source>
</evidence>
<protein>
    <submittedName>
        <fullName evidence="9">Uncharacterized protein</fullName>
    </submittedName>
</protein>
<comment type="subcellular location">
    <subcellularLocation>
        <location evidence="1">Endoplasmic reticulum membrane</location>
        <topology evidence="1">Multi-pass membrane protein</topology>
    </subcellularLocation>
</comment>
<dbReference type="GO" id="GO:0005789">
    <property type="term" value="C:endoplasmic reticulum membrane"/>
    <property type="evidence" value="ECO:0007669"/>
    <property type="project" value="UniProtKB-SubCell"/>
</dbReference>
<keyword evidence="4" id="KW-0256">Endoplasmic reticulum</keyword>
<organism evidence="9 10">
    <name type="scientific">Kipferlia bialata</name>
    <dbReference type="NCBI Taxonomy" id="797122"/>
    <lineage>
        <taxon>Eukaryota</taxon>
        <taxon>Metamonada</taxon>
        <taxon>Carpediemonas-like organisms</taxon>
        <taxon>Kipferlia</taxon>
    </lineage>
</organism>
<feature type="compositionally biased region" description="Basic residues" evidence="7">
    <location>
        <begin position="160"/>
        <end position="172"/>
    </location>
</feature>
<keyword evidence="5 8" id="KW-1133">Transmembrane helix</keyword>
<dbReference type="GO" id="GO:0005773">
    <property type="term" value="C:vacuole"/>
    <property type="evidence" value="ECO:0007669"/>
    <property type="project" value="GOC"/>
</dbReference>
<dbReference type="EMBL" id="BDIP01000180">
    <property type="protein sequence ID" value="GIQ80493.1"/>
    <property type="molecule type" value="Genomic_DNA"/>
</dbReference>
<evidence type="ECO:0000313" key="10">
    <source>
        <dbReference type="Proteomes" id="UP000265618"/>
    </source>
</evidence>
<dbReference type="GO" id="GO:0006624">
    <property type="term" value="P:vacuolar protein processing"/>
    <property type="evidence" value="ECO:0007669"/>
    <property type="project" value="TreeGrafter"/>
</dbReference>
<evidence type="ECO:0000256" key="7">
    <source>
        <dbReference type="SAM" id="MobiDB-lite"/>
    </source>
</evidence>
<evidence type="ECO:0000313" key="9">
    <source>
        <dbReference type="EMBL" id="GIQ80493.1"/>
    </source>
</evidence>
<dbReference type="PANTHER" id="PTHR13505">
    <property type="entry name" value="TRANSMEMBRANE PROTEIN 208"/>
    <property type="match status" value="1"/>
</dbReference>
<dbReference type="AlphaFoldDB" id="A0A9K3CNK0"/>
<keyword evidence="3 8" id="KW-0812">Transmembrane</keyword>
<keyword evidence="6 8" id="KW-0472">Membrane</keyword>
<dbReference type="Pfam" id="PF05620">
    <property type="entry name" value="TMEM208_SND2"/>
    <property type="match status" value="1"/>
</dbReference>
<evidence type="ECO:0000256" key="5">
    <source>
        <dbReference type="ARBA" id="ARBA00022989"/>
    </source>
</evidence>
<feature type="transmembrane region" description="Helical" evidence="8">
    <location>
        <begin position="20"/>
        <end position="39"/>
    </location>
</feature>
<feature type="transmembrane region" description="Helical" evidence="8">
    <location>
        <begin position="123"/>
        <end position="139"/>
    </location>
</feature>
<keyword evidence="10" id="KW-1185">Reference proteome</keyword>
<feature type="transmembrane region" description="Helical" evidence="8">
    <location>
        <begin position="45"/>
        <end position="63"/>
    </location>
</feature>
<dbReference type="Proteomes" id="UP000265618">
    <property type="component" value="Unassembled WGS sequence"/>
</dbReference>
<evidence type="ECO:0000256" key="8">
    <source>
        <dbReference type="SAM" id="Phobius"/>
    </source>
</evidence>
<evidence type="ECO:0000256" key="3">
    <source>
        <dbReference type="ARBA" id="ARBA00022692"/>
    </source>
</evidence>
<dbReference type="InterPro" id="IPR008506">
    <property type="entry name" value="SND2/TMEM208"/>
</dbReference>
<evidence type="ECO:0000256" key="4">
    <source>
        <dbReference type="ARBA" id="ARBA00022824"/>
    </source>
</evidence>
<comment type="similarity">
    <text evidence="2">Belongs to the TMEM208 family.</text>
</comment>
<evidence type="ECO:0000256" key="2">
    <source>
        <dbReference type="ARBA" id="ARBA00009950"/>
    </source>
</evidence>